<protein>
    <submittedName>
        <fullName evidence="2">Cell wall hydrolase</fullName>
    </submittedName>
</protein>
<evidence type="ECO:0000313" key="2">
    <source>
        <dbReference type="EMBL" id="MDV6226124.1"/>
    </source>
</evidence>
<evidence type="ECO:0000259" key="1">
    <source>
        <dbReference type="Pfam" id="PF07486"/>
    </source>
</evidence>
<keyword evidence="2" id="KW-0378">Hydrolase</keyword>
<dbReference type="EMBL" id="JAWLIP010000002">
    <property type="protein sequence ID" value="MDV6226124.1"/>
    <property type="molecule type" value="Genomic_DNA"/>
</dbReference>
<dbReference type="GO" id="GO:0016787">
    <property type="term" value="F:hydrolase activity"/>
    <property type="evidence" value="ECO:0007669"/>
    <property type="project" value="UniProtKB-KW"/>
</dbReference>
<name>A0ABU4AIN2_9HYPH</name>
<organism evidence="2 3">
    <name type="scientific">Nitratireductor aquimarinus</name>
    <dbReference type="NCBI Taxonomy" id="889300"/>
    <lineage>
        <taxon>Bacteria</taxon>
        <taxon>Pseudomonadati</taxon>
        <taxon>Pseudomonadota</taxon>
        <taxon>Alphaproteobacteria</taxon>
        <taxon>Hyphomicrobiales</taxon>
        <taxon>Phyllobacteriaceae</taxon>
        <taxon>Nitratireductor</taxon>
    </lineage>
</organism>
<accession>A0ABU4AIN2</accession>
<comment type="caution">
    <text evidence="2">The sequence shown here is derived from an EMBL/GenBank/DDBJ whole genome shotgun (WGS) entry which is preliminary data.</text>
</comment>
<dbReference type="InterPro" id="IPR011105">
    <property type="entry name" value="Cell_wall_hydrolase_SleB"/>
</dbReference>
<reference evidence="2 3" key="1">
    <citation type="submission" date="2023-10" db="EMBL/GenBank/DDBJ databases">
        <authorList>
            <person name="Venkata Ramana C."/>
            <person name="Sasikala C."/>
            <person name="Dhurka M."/>
        </authorList>
    </citation>
    <scope>NUCLEOTIDE SEQUENCE [LARGE SCALE GENOMIC DNA]</scope>
    <source>
        <strain evidence="2 3">KCTC 32151</strain>
    </source>
</reference>
<dbReference type="Proteomes" id="UP001185659">
    <property type="component" value="Unassembled WGS sequence"/>
</dbReference>
<dbReference type="RefSeq" id="WP_317560876.1">
    <property type="nucleotide sequence ID" value="NZ_JAWLIP010000002.1"/>
</dbReference>
<dbReference type="InterPro" id="IPR042047">
    <property type="entry name" value="SleB_dom1"/>
</dbReference>
<keyword evidence="3" id="KW-1185">Reference proteome</keyword>
<evidence type="ECO:0000313" key="3">
    <source>
        <dbReference type="Proteomes" id="UP001185659"/>
    </source>
</evidence>
<gene>
    <name evidence="2" type="ORF">R2G56_07470</name>
</gene>
<sequence>MVRRFVFWGLVVSFLLQAGCIWENEEKKAGAKRAPIRLPVAMALRAAQKPAAVEDALVTINRLAERTCLATAIYYEARGETVSGQKAVAMVIFNRSRSPAYPPSICGVVFQNARWRNRCQFSFACTGISLVPKNAEAWQLAFRIAKARYSCAPECNNYTLVDKTNYLAVDATHYYANYVSPKWAKQMHRHGQIGRHIFLSSRSADGV</sequence>
<dbReference type="Gene3D" id="1.10.10.2520">
    <property type="entry name" value="Cell wall hydrolase SleB, domain 1"/>
    <property type="match status" value="1"/>
</dbReference>
<proteinExistence type="predicted"/>
<feature type="domain" description="Cell wall hydrolase SleB" evidence="1">
    <location>
        <begin position="79"/>
        <end position="198"/>
    </location>
</feature>
<dbReference type="Pfam" id="PF07486">
    <property type="entry name" value="Hydrolase_2"/>
    <property type="match status" value="1"/>
</dbReference>